<dbReference type="EC" id="1.2.7.8" evidence="3 14"/>
<dbReference type="InterPro" id="IPR009014">
    <property type="entry name" value="Transketo_C/PFOR_II"/>
</dbReference>
<evidence type="ECO:0000256" key="14">
    <source>
        <dbReference type="PIRNR" id="PIRNR006439"/>
    </source>
</evidence>
<feature type="binding site" evidence="15">
    <location>
        <position position="576"/>
    </location>
    <ligand>
        <name>[4Fe-4S] cluster</name>
        <dbReference type="ChEBI" id="CHEBI:49883"/>
        <label>2</label>
    </ligand>
</feature>
<evidence type="ECO:0000256" key="6">
    <source>
        <dbReference type="ARBA" id="ARBA00022485"/>
    </source>
</evidence>
<dbReference type="GO" id="GO:0030976">
    <property type="term" value="F:thiamine pyrophosphate binding"/>
    <property type="evidence" value="ECO:0007669"/>
    <property type="project" value="InterPro"/>
</dbReference>
<keyword evidence="6 14" id="KW-0004">4Fe-4S</keyword>
<evidence type="ECO:0000256" key="5">
    <source>
        <dbReference type="ARBA" id="ARBA00022448"/>
    </source>
</evidence>
<dbReference type="Gene3D" id="3.40.50.970">
    <property type="match status" value="2"/>
</dbReference>
<dbReference type="GO" id="GO:0051539">
    <property type="term" value="F:4 iron, 4 sulfur cluster binding"/>
    <property type="evidence" value="ECO:0007669"/>
    <property type="project" value="UniProtKB-UniRule"/>
</dbReference>
<sequence>MEEKKVVAGNEAAAIGAYESGISVATGYPGAPCSQVLEYIERYEDIYCEWSTNEKTAMETAIGASFNGKRSFVVMKTLGLNVAADALLQYSGTKINGGIVVLVADDVGRIVGDDYQDSRNYGIAAQIPVLEPADSEETRRFIKFGYEISEKYSIPVILRMNAITSKSKSVIKVDPDLTVTQSEHIRYNYCAQKMVTNVIRFGFSNYKEKDLVKYWHNFKQYWNKLKQDCNDFSVNTLTLASKKIGIIASGVSYYYAKEVMPNASYLKVGMAYPLPEKLIRQLANYVDELYIIEGFQPVLEKEIKALGIPVKGSEIFPRFPYALYFTSDIIAEKILGLLPDSAFPFKNVIPFRIPTNCPGCPHLFLFYLLHKNQIKSSGAIGCAGLGALPHIGQIDIVQCMGSSIGIAHGYNKAAKNNEKFVAITGDGEFWHTGVNNLINVVYNKGNVTTIIMDNFTVAMTGGQGNPSSGYGLGHEVNRLSIEKICEAIGVADIQIVDPYNLEEFEKCVTSTFKHDKPAVIIARRPCLVFSCRSEKKTCQITDRCKGCLKCAKIGCLAIELTEGNGQTFALINPHRCIGCGLCQQVCQIGAIEYA</sequence>
<comment type="cofactor">
    <cofactor evidence="14 15">
        <name>[4Fe-4S] cluster</name>
        <dbReference type="ChEBI" id="CHEBI:49883"/>
    </cofactor>
    <text evidence="14 15">Binds 2 [4Fe-4S] clusters. In this family the first cluster has a non-standard and varying [4Fe-4S] binding motif CX(2)CX(2)CX(4-5)CP.</text>
</comment>
<feature type="binding site" evidence="15">
    <location>
        <position position="547"/>
    </location>
    <ligand>
        <name>[4Fe-4S] cluster</name>
        <dbReference type="ChEBI" id="CHEBI:49883"/>
        <label>1</label>
    </ligand>
</feature>
<name>A0A239J9Y8_9FIRM</name>
<dbReference type="SUPFAM" id="SSF52518">
    <property type="entry name" value="Thiamin diphosphate-binding fold (THDP-binding)"/>
    <property type="match status" value="2"/>
</dbReference>
<dbReference type="PROSITE" id="PS51379">
    <property type="entry name" value="4FE4S_FER_2"/>
    <property type="match status" value="1"/>
</dbReference>
<evidence type="ECO:0000256" key="10">
    <source>
        <dbReference type="ARBA" id="ARBA00023004"/>
    </source>
</evidence>
<dbReference type="PANTHER" id="PTHR43710:SF7">
    <property type="entry name" value="INDOLEPYRUVATE OXIDOREDUCTASE SUBUNIT IORA"/>
    <property type="match status" value="1"/>
</dbReference>
<comment type="function">
    <text evidence="1 14">Catalyzes the ferredoxin-dependent oxidative decarboxylation of arylpyruvates.</text>
</comment>
<evidence type="ECO:0000256" key="8">
    <source>
        <dbReference type="ARBA" id="ARBA00022982"/>
    </source>
</evidence>
<dbReference type="InterPro" id="IPR017721">
    <property type="entry name" value="IorA"/>
</dbReference>
<organism evidence="17 18">
    <name type="scientific">Anaerovirgula multivorans</name>
    <dbReference type="NCBI Taxonomy" id="312168"/>
    <lineage>
        <taxon>Bacteria</taxon>
        <taxon>Bacillati</taxon>
        <taxon>Bacillota</taxon>
        <taxon>Clostridia</taxon>
        <taxon>Peptostreptococcales</taxon>
        <taxon>Natronincolaceae</taxon>
        <taxon>Anaerovirgula</taxon>
    </lineage>
</organism>
<evidence type="ECO:0000256" key="9">
    <source>
        <dbReference type="ARBA" id="ARBA00023002"/>
    </source>
</evidence>
<dbReference type="CDD" id="cd02008">
    <property type="entry name" value="TPP_IOR_alpha"/>
    <property type="match status" value="1"/>
</dbReference>
<dbReference type="PIRSF" id="PIRSF006439">
    <property type="entry name" value="Indolepyruvate_ferr_oxidored"/>
    <property type="match status" value="1"/>
</dbReference>
<dbReference type="InterPro" id="IPR011766">
    <property type="entry name" value="TPP_enzyme_TPP-bd"/>
</dbReference>
<evidence type="ECO:0000256" key="1">
    <source>
        <dbReference type="ARBA" id="ARBA00002995"/>
    </source>
</evidence>
<accession>A0A239J9Y8</accession>
<dbReference type="Pfam" id="PF01855">
    <property type="entry name" value="POR_N"/>
    <property type="match status" value="1"/>
</dbReference>
<dbReference type="Proteomes" id="UP000198304">
    <property type="component" value="Unassembled WGS sequence"/>
</dbReference>
<dbReference type="FunFam" id="3.40.50.970:FF:000039">
    <property type="entry name" value="Indolepyruvate oxidoreductase subunit IorA"/>
    <property type="match status" value="1"/>
</dbReference>
<dbReference type="InterPro" id="IPR029061">
    <property type="entry name" value="THDP-binding"/>
</dbReference>
<evidence type="ECO:0000259" key="16">
    <source>
        <dbReference type="PROSITE" id="PS51379"/>
    </source>
</evidence>
<dbReference type="InterPro" id="IPR017896">
    <property type="entry name" value="4Fe4S_Fe-S-bd"/>
</dbReference>
<evidence type="ECO:0000256" key="13">
    <source>
        <dbReference type="ARBA" id="ARBA00048332"/>
    </source>
</evidence>
<keyword evidence="10 14" id="KW-0408">Iron</keyword>
<protein>
    <recommendedName>
        <fullName evidence="4 14">Indolepyruvate oxidoreductase subunit IorA</fullName>
        <shortName evidence="14">IOR</shortName>
        <ecNumber evidence="3 14">1.2.7.8</ecNumber>
    </recommendedName>
    <alternativeName>
        <fullName evidence="12 14">Indolepyruvate ferredoxin oxidoreductase subunit alpha</fullName>
    </alternativeName>
</protein>
<feature type="binding site" evidence="15">
    <location>
        <position position="582"/>
    </location>
    <ligand>
        <name>[4Fe-4S] cluster</name>
        <dbReference type="ChEBI" id="CHEBI:49883"/>
        <label>2</label>
    </ligand>
</feature>
<reference evidence="17 18" key="1">
    <citation type="submission" date="2017-06" db="EMBL/GenBank/DDBJ databases">
        <authorList>
            <person name="Kim H.J."/>
            <person name="Triplett B.A."/>
        </authorList>
    </citation>
    <scope>NUCLEOTIDE SEQUENCE [LARGE SCALE GENOMIC DNA]</scope>
    <source>
        <strain evidence="17 18">SCA</strain>
    </source>
</reference>
<keyword evidence="9 14" id="KW-0560">Oxidoreductase</keyword>
<evidence type="ECO:0000256" key="4">
    <source>
        <dbReference type="ARBA" id="ARBA00017710"/>
    </source>
</evidence>
<dbReference type="GO" id="GO:0046872">
    <property type="term" value="F:metal ion binding"/>
    <property type="evidence" value="ECO:0007669"/>
    <property type="project" value="UniProtKB-UniRule"/>
</dbReference>
<dbReference type="AlphaFoldDB" id="A0A239J9Y8"/>
<feature type="binding site" evidence="15">
    <location>
        <position position="586"/>
    </location>
    <ligand>
        <name>[4Fe-4S] cluster</name>
        <dbReference type="ChEBI" id="CHEBI:49883"/>
        <label>1</label>
    </ligand>
</feature>
<evidence type="ECO:0000256" key="7">
    <source>
        <dbReference type="ARBA" id="ARBA00022723"/>
    </source>
</evidence>
<dbReference type="Pfam" id="PF00037">
    <property type="entry name" value="Fer4"/>
    <property type="match status" value="1"/>
</dbReference>
<evidence type="ECO:0000313" key="17">
    <source>
        <dbReference type="EMBL" id="SNT01464.1"/>
    </source>
</evidence>
<comment type="catalytic activity">
    <reaction evidence="13 14">
        <text>indole-3-pyruvate + 2 oxidized [2Fe-2S]-[ferredoxin] + CoA = (indol-3-yl)acetyl-CoA + 2 reduced [2Fe-2S]-[ferredoxin] + CO2 + H(+)</text>
        <dbReference type="Rhea" id="RHEA:12645"/>
        <dbReference type="Rhea" id="RHEA-COMP:10000"/>
        <dbReference type="Rhea" id="RHEA-COMP:10001"/>
        <dbReference type="ChEBI" id="CHEBI:15378"/>
        <dbReference type="ChEBI" id="CHEBI:16526"/>
        <dbReference type="ChEBI" id="CHEBI:17640"/>
        <dbReference type="ChEBI" id="CHEBI:33737"/>
        <dbReference type="ChEBI" id="CHEBI:33738"/>
        <dbReference type="ChEBI" id="CHEBI:57271"/>
        <dbReference type="ChEBI" id="CHEBI:57287"/>
        <dbReference type="EC" id="1.2.7.8"/>
    </reaction>
</comment>
<proteinExistence type="predicted"/>
<dbReference type="SUPFAM" id="SSF54862">
    <property type="entry name" value="4Fe-4S ferredoxins"/>
    <property type="match status" value="1"/>
</dbReference>
<keyword evidence="18" id="KW-1185">Reference proteome</keyword>
<gene>
    <name evidence="17" type="ORF">SAMN05446037_103345</name>
</gene>
<evidence type="ECO:0000313" key="18">
    <source>
        <dbReference type="Proteomes" id="UP000198304"/>
    </source>
</evidence>
<feature type="binding site" evidence="15">
    <location>
        <position position="555"/>
    </location>
    <ligand>
        <name>[4Fe-4S] cluster</name>
        <dbReference type="ChEBI" id="CHEBI:49883"/>
        <label>2</label>
    </ligand>
</feature>
<evidence type="ECO:0000256" key="12">
    <source>
        <dbReference type="ARBA" id="ARBA00030514"/>
    </source>
</evidence>
<evidence type="ECO:0000256" key="11">
    <source>
        <dbReference type="ARBA" id="ARBA00023014"/>
    </source>
</evidence>
<evidence type="ECO:0000256" key="15">
    <source>
        <dbReference type="PIRSR" id="PIRSR006439-50"/>
    </source>
</evidence>
<dbReference type="InterPro" id="IPR002880">
    <property type="entry name" value="Pyrv_Fd/Flavodoxin_OxRdtase_N"/>
</dbReference>
<evidence type="ECO:0000256" key="3">
    <source>
        <dbReference type="ARBA" id="ARBA00012812"/>
    </source>
</evidence>
<keyword evidence="7 14" id="KW-0479">Metal-binding</keyword>
<keyword evidence="8 14" id="KW-0249">Electron transport</keyword>
<comment type="subunit">
    <text evidence="2">Heterodimer of the IorA and IorB subunits.</text>
</comment>
<dbReference type="SUPFAM" id="SSF52922">
    <property type="entry name" value="TK C-terminal domain-like"/>
    <property type="match status" value="1"/>
</dbReference>
<keyword evidence="17" id="KW-0670">Pyruvate</keyword>
<dbReference type="PANTHER" id="PTHR43710">
    <property type="entry name" value="2-HYDROXYACYL-COA LYASE"/>
    <property type="match status" value="1"/>
</dbReference>
<keyword evidence="11 14" id="KW-0411">Iron-sulfur</keyword>
<feature type="binding site" evidence="15">
    <location>
        <position position="550"/>
    </location>
    <ligand>
        <name>[4Fe-4S] cluster</name>
        <dbReference type="ChEBI" id="CHEBI:49883"/>
        <label>1</label>
    </ligand>
</feature>
<feature type="binding site" evidence="15">
    <location>
        <position position="544"/>
    </location>
    <ligand>
        <name>[4Fe-4S] cluster</name>
        <dbReference type="ChEBI" id="CHEBI:49883"/>
        <label>1</label>
    </ligand>
</feature>
<dbReference type="Pfam" id="PF02775">
    <property type="entry name" value="TPP_enzyme_C"/>
    <property type="match status" value="1"/>
</dbReference>
<dbReference type="InterPro" id="IPR045025">
    <property type="entry name" value="HACL1-like"/>
</dbReference>
<feature type="domain" description="4Fe-4S ferredoxin-type" evidence="16">
    <location>
        <begin position="567"/>
        <end position="594"/>
    </location>
</feature>
<feature type="binding site" evidence="15">
    <location>
        <position position="579"/>
    </location>
    <ligand>
        <name>[4Fe-4S] cluster</name>
        <dbReference type="ChEBI" id="CHEBI:49883"/>
        <label>2</label>
    </ligand>
</feature>
<dbReference type="Gene3D" id="3.30.70.20">
    <property type="match status" value="1"/>
</dbReference>
<keyword evidence="5 14" id="KW-0813">Transport</keyword>
<evidence type="ECO:0000256" key="2">
    <source>
        <dbReference type="ARBA" id="ARBA00011238"/>
    </source>
</evidence>
<dbReference type="GO" id="GO:0043805">
    <property type="term" value="F:indolepyruvate ferredoxin oxidoreductase activity"/>
    <property type="evidence" value="ECO:0007669"/>
    <property type="project" value="UniProtKB-UniRule"/>
</dbReference>
<dbReference type="CDD" id="cd07034">
    <property type="entry name" value="TPP_PYR_PFOR_IOR-alpha_like"/>
    <property type="match status" value="1"/>
</dbReference>
<dbReference type="EMBL" id="FZOJ01000033">
    <property type="protein sequence ID" value="SNT01464.1"/>
    <property type="molecule type" value="Genomic_DNA"/>
</dbReference>